<dbReference type="Proteomes" id="UP000544331">
    <property type="component" value="Unassembled WGS sequence"/>
</dbReference>
<evidence type="ECO:0000313" key="2">
    <source>
        <dbReference type="Proteomes" id="UP000544331"/>
    </source>
</evidence>
<dbReference type="EMBL" id="JAAOAN010000525">
    <property type="protein sequence ID" value="KAF5704152.1"/>
    <property type="molecule type" value="Genomic_DNA"/>
</dbReference>
<dbReference type="AlphaFoldDB" id="A0A8H5Y1Y0"/>
<comment type="caution">
    <text evidence="1">The sequence shown here is derived from an EMBL/GenBank/DDBJ whole genome shotgun (WGS) entry which is preliminary data.</text>
</comment>
<accession>A0A8H5Y1Y0</accession>
<name>A0A8H5Y1Y0_9HYPO</name>
<evidence type="ECO:0000313" key="1">
    <source>
        <dbReference type="EMBL" id="KAF5704152.1"/>
    </source>
</evidence>
<sequence length="136" mass="15219">MSDVLPYYQDVQYGRSALPLGLQLYRLCPVGGGAGYWPQESVIPDVALGRDPHSAFAKGDIEALTTTRGRLRDVNWASGPVLAKEVPTPHPLLPDWMDKIQDPLAEELSEFGLMVAWRYHGTEAWMDRYSHLVPEV</sequence>
<keyword evidence="2" id="KW-1185">Reference proteome</keyword>
<protein>
    <submittedName>
        <fullName evidence="1">Uncharacterized protein</fullName>
    </submittedName>
</protein>
<organism evidence="1 2">
    <name type="scientific">Fusarium mundagurra</name>
    <dbReference type="NCBI Taxonomy" id="1567541"/>
    <lineage>
        <taxon>Eukaryota</taxon>
        <taxon>Fungi</taxon>
        <taxon>Dikarya</taxon>
        <taxon>Ascomycota</taxon>
        <taxon>Pezizomycotina</taxon>
        <taxon>Sordariomycetes</taxon>
        <taxon>Hypocreomycetidae</taxon>
        <taxon>Hypocreales</taxon>
        <taxon>Nectriaceae</taxon>
        <taxon>Fusarium</taxon>
        <taxon>Fusarium fujikuroi species complex</taxon>
    </lineage>
</organism>
<gene>
    <name evidence="1" type="ORF">FMUND_12695</name>
</gene>
<reference evidence="1 2" key="1">
    <citation type="submission" date="2020-05" db="EMBL/GenBank/DDBJ databases">
        <title>Identification and distribution of gene clusters putatively required for synthesis of sphingolipid metabolism inhibitors in phylogenetically diverse species of the filamentous fungus Fusarium.</title>
        <authorList>
            <person name="Kim H.-S."/>
            <person name="Busman M."/>
            <person name="Brown D.W."/>
            <person name="Divon H."/>
            <person name="Uhlig S."/>
            <person name="Proctor R.H."/>
        </authorList>
    </citation>
    <scope>NUCLEOTIDE SEQUENCE [LARGE SCALE GENOMIC DNA]</scope>
    <source>
        <strain evidence="1 2">NRRL 66235</strain>
    </source>
</reference>
<dbReference type="OrthoDB" id="5092239at2759"/>
<proteinExistence type="predicted"/>